<organism evidence="2 3">
    <name type="scientific">Lophium mytilinum</name>
    <dbReference type="NCBI Taxonomy" id="390894"/>
    <lineage>
        <taxon>Eukaryota</taxon>
        <taxon>Fungi</taxon>
        <taxon>Dikarya</taxon>
        <taxon>Ascomycota</taxon>
        <taxon>Pezizomycotina</taxon>
        <taxon>Dothideomycetes</taxon>
        <taxon>Pleosporomycetidae</taxon>
        <taxon>Mytilinidiales</taxon>
        <taxon>Mytilinidiaceae</taxon>
        <taxon>Lophium</taxon>
    </lineage>
</organism>
<sequence length="409" mass="42742">MPTSKPLCVGELTTTFDAPYACGNAWIASTSPPSSTSTALFQAFIGSLFGIEAAQNCSPPRTTDAANNADTVYLRYYSPAACPLGYSTACDPSLGVSEFPAGLTMQICCPSGYSCPQRRSSNIGCVSDLPADQTAFYAAPLVLSLTESVRQGTSKVATTLAGAFGLKVVVYVLPSSVDIGSGSALTPGGHEESYNGYIFSLDQSSNLWIDGTSYSLSFPVTTPTTITSSVTTTGGFYAYDNITAIYAAGVTVAWQATDIAVLDLFQSAASAGSTSNIAGPTTTNLQAVNLVSPGLSKGSIAGIAVGVICFVLLLLLGIGMYVRRLRHALKTAKSTKSESENGKPELDGAEVNYQSLNSHEMDSPPAIFYELPTHERPVEVGSESLVRGSLGHVIDDESELVEGTQHRNP</sequence>
<keyword evidence="1" id="KW-1133">Transmembrane helix</keyword>
<evidence type="ECO:0000256" key="1">
    <source>
        <dbReference type="SAM" id="Phobius"/>
    </source>
</evidence>
<dbReference type="Proteomes" id="UP000799750">
    <property type="component" value="Unassembled WGS sequence"/>
</dbReference>
<dbReference type="AlphaFoldDB" id="A0A6A6R7Q3"/>
<dbReference type="EMBL" id="MU004183">
    <property type="protein sequence ID" value="KAF2500629.1"/>
    <property type="molecule type" value="Genomic_DNA"/>
</dbReference>
<accession>A0A6A6R7Q3</accession>
<gene>
    <name evidence="2" type="ORF">BU16DRAFT_602657</name>
</gene>
<keyword evidence="1" id="KW-0812">Transmembrane</keyword>
<name>A0A6A6R7Q3_9PEZI</name>
<evidence type="ECO:0000313" key="3">
    <source>
        <dbReference type="Proteomes" id="UP000799750"/>
    </source>
</evidence>
<keyword evidence="3" id="KW-1185">Reference proteome</keyword>
<feature type="transmembrane region" description="Helical" evidence="1">
    <location>
        <begin position="300"/>
        <end position="322"/>
    </location>
</feature>
<proteinExistence type="predicted"/>
<keyword evidence="1" id="KW-0472">Membrane</keyword>
<protein>
    <submittedName>
        <fullName evidence="2">Uncharacterized protein</fullName>
    </submittedName>
</protein>
<dbReference type="CDD" id="cd12087">
    <property type="entry name" value="TM_EGFR-like"/>
    <property type="match status" value="1"/>
</dbReference>
<evidence type="ECO:0000313" key="2">
    <source>
        <dbReference type="EMBL" id="KAF2500629.1"/>
    </source>
</evidence>
<reference evidence="2" key="1">
    <citation type="journal article" date="2020" name="Stud. Mycol.">
        <title>101 Dothideomycetes genomes: a test case for predicting lifestyles and emergence of pathogens.</title>
        <authorList>
            <person name="Haridas S."/>
            <person name="Albert R."/>
            <person name="Binder M."/>
            <person name="Bloem J."/>
            <person name="Labutti K."/>
            <person name="Salamov A."/>
            <person name="Andreopoulos B."/>
            <person name="Baker S."/>
            <person name="Barry K."/>
            <person name="Bills G."/>
            <person name="Bluhm B."/>
            <person name="Cannon C."/>
            <person name="Castanera R."/>
            <person name="Culley D."/>
            <person name="Daum C."/>
            <person name="Ezra D."/>
            <person name="Gonzalez J."/>
            <person name="Henrissat B."/>
            <person name="Kuo A."/>
            <person name="Liang C."/>
            <person name="Lipzen A."/>
            <person name="Lutzoni F."/>
            <person name="Magnuson J."/>
            <person name="Mondo S."/>
            <person name="Nolan M."/>
            <person name="Ohm R."/>
            <person name="Pangilinan J."/>
            <person name="Park H.-J."/>
            <person name="Ramirez L."/>
            <person name="Alfaro M."/>
            <person name="Sun H."/>
            <person name="Tritt A."/>
            <person name="Yoshinaga Y."/>
            <person name="Zwiers L.-H."/>
            <person name="Turgeon B."/>
            <person name="Goodwin S."/>
            <person name="Spatafora J."/>
            <person name="Crous P."/>
            <person name="Grigoriev I."/>
        </authorList>
    </citation>
    <scope>NUCLEOTIDE SEQUENCE</scope>
    <source>
        <strain evidence="2">CBS 269.34</strain>
    </source>
</reference>